<evidence type="ECO:0000313" key="3">
    <source>
        <dbReference type="Proteomes" id="UP000031030"/>
    </source>
</evidence>
<reference evidence="2 3" key="1">
    <citation type="submission" date="2014-11" db="EMBL/GenBank/DDBJ databases">
        <title>Genome sequence of Microbacterium mangrovi MUSC 115(T).</title>
        <authorList>
            <person name="Lee L.-H."/>
        </authorList>
    </citation>
    <scope>NUCLEOTIDE SEQUENCE [LARGE SCALE GENOMIC DNA]</scope>
    <source>
        <strain evidence="2 3">MUSC 115</strain>
    </source>
</reference>
<evidence type="ECO:0000256" key="1">
    <source>
        <dbReference type="SAM" id="MobiDB-lite"/>
    </source>
</evidence>
<comment type="caution">
    <text evidence="2">The sequence shown here is derived from an EMBL/GenBank/DDBJ whole genome shotgun (WGS) entry which is preliminary data.</text>
</comment>
<name>A0A0B1ZXB6_9MICO</name>
<organism evidence="2 3">
    <name type="scientific">Microbacterium mangrovi</name>
    <dbReference type="NCBI Taxonomy" id="1348253"/>
    <lineage>
        <taxon>Bacteria</taxon>
        <taxon>Bacillati</taxon>
        <taxon>Actinomycetota</taxon>
        <taxon>Actinomycetes</taxon>
        <taxon>Micrococcales</taxon>
        <taxon>Microbacteriaceae</taxon>
        <taxon>Microbacterium</taxon>
    </lineage>
</organism>
<keyword evidence="3" id="KW-1185">Reference proteome</keyword>
<protein>
    <submittedName>
        <fullName evidence="2">Uncharacterized protein</fullName>
    </submittedName>
</protein>
<proteinExistence type="predicted"/>
<dbReference type="EMBL" id="JTDK01000018">
    <property type="protein sequence ID" value="KHK95845.1"/>
    <property type="molecule type" value="Genomic_DNA"/>
</dbReference>
<sequence>MFAVAQAAGTHDLAAAQQKLTELERLNNEAVRQGEISRTRHDAIAASITTIRADLTQLQDEAAKARLQQQIQDLQQQQQQQQQHHQDEKKRGGKQGNGEDGNGGGG</sequence>
<feature type="compositionally biased region" description="Gly residues" evidence="1">
    <location>
        <begin position="94"/>
        <end position="106"/>
    </location>
</feature>
<evidence type="ECO:0000313" key="2">
    <source>
        <dbReference type="EMBL" id="KHK95845.1"/>
    </source>
</evidence>
<feature type="region of interest" description="Disordered" evidence="1">
    <location>
        <begin position="68"/>
        <end position="106"/>
    </location>
</feature>
<gene>
    <name evidence="2" type="ORF">LK09_17605</name>
</gene>
<feature type="compositionally biased region" description="Low complexity" evidence="1">
    <location>
        <begin position="68"/>
        <end position="83"/>
    </location>
</feature>
<dbReference type="Proteomes" id="UP000031030">
    <property type="component" value="Unassembled WGS sequence"/>
</dbReference>
<accession>A0A0B1ZXB6</accession>
<dbReference type="AlphaFoldDB" id="A0A0B1ZXB6"/>